<dbReference type="AlphaFoldDB" id="A0A838CXU4"/>
<evidence type="ECO:0000313" key="3">
    <source>
        <dbReference type="Proteomes" id="UP000571017"/>
    </source>
</evidence>
<feature type="transmembrane region" description="Helical" evidence="1">
    <location>
        <begin position="73"/>
        <end position="92"/>
    </location>
</feature>
<feature type="transmembrane region" description="Helical" evidence="1">
    <location>
        <begin position="41"/>
        <end position="61"/>
    </location>
</feature>
<keyword evidence="3" id="KW-1185">Reference proteome</keyword>
<dbReference type="EMBL" id="JACEFG010000005">
    <property type="protein sequence ID" value="MBA2176857.1"/>
    <property type="molecule type" value="Genomic_DNA"/>
</dbReference>
<comment type="caution">
    <text evidence="2">The sequence shown here is derived from an EMBL/GenBank/DDBJ whole genome shotgun (WGS) entry which is preliminary data.</text>
</comment>
<evidence type="ECO:0000256" key="1">
    <source>
        <dbReference type="SAM" id="Phobius"/>
    </source>
</evidence>
<proteinExistence type="predicted"/>
<protein>
    <submittedName>
        <fullName evidence="2">Uncharacterized protein</fullName>
    </submittedName>
</protein>
<keyword evidence="1" id="KW-1133">Transmembrane helix</keyword>
<organism evidence="2 3">
    <name type="scientific">Halobacillus locisalis</name>
    <dbReference type="NCBI Taxonomy" id="220753"/>
    <lineage>
        <taxon>Bacteria</taxon>
        <taxon>Bacillati</taxon>
        <taxon>Bacillota</taxon>
        <taxon>Bacilli</taxon>
        <taxon>Bacillales</taxon>
        <taxon>Bacillaceae</taxon>
        <taxon>Halobacillus</taxon>
    </lineage>
</organism>
<feature type="transmembrane region" description="Helical" evidence="1">
    <location>
        <begin position="98"/>
        <end position="117"/>
    </location>
</feature>
<sequence>MKRLQYFGIDGMVIGMVVPIICLLVLNWINGIEHFEAIKEMMTAIHVVTFVLAFISVVALVCKAVLKDNTSTAFMTLAIGTYIILVTCSGLMEATFVQMLFGELFTIVLYFYMYSYFKQLFELNDDISF</sequence>
<reference evidence="2 3" key="1">
    <citation type="journal article" date="2004" name="Extremophiles">
        <title>Halobacillus locisalis sp. nov., a halophilic bacterium isolated from a marine solar saltern of the Yellow Sea in Korea.</title>
        <authorList>
            <person name="Yoon J.H."/>
            <person name="Kang K.H."/>
            <person name="Oh T.K."/>
            <person name="Park Y.H."/>
        </authorList>
    </citation>
    <scope>NUCLEOTIDE SEQUENCE [LARGE SCALE GENOMIC DNA]</scope>
    <source>
        <strain evidence="2 3">KCTC 3788</strain>
    </source>
</reference>
<evidence type="ECO:0000313" key="2">
    <source>
        <dbReference type="EMBL" id="MBA2176857.1"/>
    </source>
</evidence>
<dbReference type="Proteomes" id="UP000571017">
    <property type="component" value="Unassembled WGS sequence"/>
</dbReference>
<accession>A0A838CXU4</accession>
<feature type="transmembrane region" description="Helical" evidence="1">
    <location>
        <begin position="7"/>
        <end position="29"/>
    </location>
</feature>
<keyword evidence="1" id="KW-0812">Transmembrane</keyword>
<keyword evidence="1" id="KW-0472">Membrane</keyword>
<dbReference type="RefSeq" id="WP_181473918.1">
    <property type="nucleotide sequence ID" value="NZ_JACEFG010000005.1"/>
</dbReference>
<gene>
    <name evidence="2" type="ORF">H0266_18415</name>
</gene>
<name>A0A838CXU4_9BACI</name>